<proteinExistence type="predicted"/>
<name>A0A319DPT3_9EURO</name>
<keyword evidence="2" id="KW-1185">Reference proteome</keyword>
<dbReference type="EMBL" id="KZ825809">
    <property type="protein sequence ID" value="PYH98624.1"/>
    <property type="molecule type" value="Genomic_DNA"/>
</dbReference>
<evidence type="ECO:0000313" key="2">
    <source>
        <dbReference type="Proteomes" id="UP000247810"/>
    </source>
</evidence>
<sequence>MARLGSGGEAPEELLGTEVQNRASGAFDSAGITVNSNLMSSLPAPRREGEAFEIPSTNNALDPGVGKTQSIEGSEGQTKDLIAIAKGLQLEITPFVHAALLHAGKKISPQTPNMNHSTVLIFSFRDRCVGQPPSTAGRAAALRIGFWPVQVNMSDDFQRTACRLKYEYNALHRYLWFFQGSESLACCGAN</sequence>
<organism evidence="1 2">
    <name type="scientific">Aspergillus ellipticus CBS 707.79</name>
    <dbReference type="NCBI Taxonomy" id="1448320"/>
    <lineage>
        <taxon>Eukaryota</taxon>
        <taxon>Fungi</taxon>
        <taxon>Dikarya</taxon>
        <taxon>Ascomycota</taxon>
        <taxon>Pezizomycotina</taxon>
        <taxon>Eurotiomycetes</taxon>
        <taxon>Eurotiomycetidae</taxon>
        <taxon>Eurotiales</taxon>
        <taxon>Aspergillaceae</taxon>
        <taxon>Aspergillus</taxon>
        <taxon>Aspergillus subgen. Circumdati</taxon>
    </lineage>
</organism>
<gene>
    <name evidence="1" type="ORF">BO71DRAFT_395002</name>
</gene>
<accession>A0A319DPT3</accession>
<evidence type="ECO:0000313" key="1">
    <source>
        <dbReference type="EMBL" id="PYH98624.1"/>
    </source>
</evidence>
<dbReference type="OrthoDB" id="2548233at2759"/>
<dbReference type="AlphaFoldDB" id="A0A319DPT3"/>
<reference evidence="1 2" key="1">
    <citation type="submission" date="2018-02" db="EMBL/GenBank/DDBJ databases">
        <title>The genomes of Aspergillus section Nigri reveals drivers in fungal speciation.</title>
        <authorList>
            <consortium name="DOE Joint Genome Institute"/>
            <person name="Vesth T.C."/>
            <person name="Nybo J."/>
            <person name="Theobald S."/>
            <person name="Brandl J."/>
            <person name="Frisvad J.C."/>
            <person name="Nielsen K.F."/>
            <person name="Lyhne E.K."/>
            <person name="Kogle M.E."/>
            <person name="Kuo A."/>
            <person name="Riley R."/>
            <person name="Clum A."/>
            <person name="Nolan M."/>
            <person name="Lipzen A."/>
            <person name="Salamov A."/>
            <person name="Henrissat B."/>
            <person name="Wiebenga A."/>
            <person name="De vries R.P."/>
            <person name="Grigoriev I.V."/>
            <person name="Mortensen U.H."/>
            <person name="Andersen M.R."/>
            <person name="Baker S.E."/>
        </authorList>
    </citation>
    <scope>NUCLEOTIDE SEQUENCE [LARGE SCALE GENOMIC DNA]</scope>
    <source>
        <strain evidence="1 2">CBS 707.79</strain>
    </source>
</reference>
<protein>
    <submittedName>
        <fullName evidence="1">Uncharacterized protein</fullName>
    </submittedName>
</protein>
<dbReference type="VEuPathDB" id="FungiDB:BO71DRAFT_395002"/>
<dbReference type="Proteomes" id="UP000247810">
    <property type="component" value="Unassembled WGS sequence"/>
</dbReference>